<dbReference type="PROSITE" id="PS51349">
    <property type="entry name" value="FMN_HYDROXY_ACID_DH_2"/>
    <property type="match status" value="1"/>
</dbReference>
<dbReference type="PANTHER" id="PTHR10578:SF107">
    <property type="entry name" value="2-HYDROXYACID OXIDASE 1"/>
    <property type="match status" value="1"/>
</dbReference>
<keyword evidence="7" id="KW-1185">Reference proteome</keyword>
<keyword evidence="3" id="KW-0288">FMN</keyword>
<dbReference type="PANTHER" id="PTHR10578">
    <property type="entry name" value="S -2-HYDROXY-ACID OXIDASE-RELATED"/>
    <property type="match status" value="1"/>
</dbReference>
<dbReference type="EMBL" id="JAHWZX010000002">
    <property type="protein sequence ID" value="MBW4329775.1"/>
    <property type="molecule type" value="Genomic_DNA"/>
</dbReference>
<protein>
    <submittedName>
        <fullName evidence="6">Alpha-hydroxy-acid oxidizing protein</fullName>
    </submittedName>
</protein>
<keyword evidence="2" id="KW-0285">Flavoprotein</keyword>
<dbReference type="Proteomes" id="UP001197214">
    <property type="component" value="Unassembled WGS sequence"/>
</dbReference>
<dbReference type="Pfam" id="PF01070">
    <property type="entry name" value="FMN_dh"/>
    <property type="match status" value="1"/>
</dbReference>
<comment type="caution">
    <text evidence="6">The sequence shown here is derived from an EMBL/GenBank/DDBJ whole genome shotgun (WGS) entry which is preliminary data.</text>
</comment>
<sequence>MLHRKSSFCKCPAAFASPSRFFVRWRVMTFTQHHSTAQLDDHPRRRYYSGGNLDRVQSIEDLRARTHRLMPRLVLEYLEGGSGEEATLARERAAFADWRFVPHTLVDEHDRSVARDILGREAAMPLLIAPTGLNGIMRRHADIALAQGAASAGVPFVQSTMSNERMEDVAKVKGLRHWWQLYVFGGNEIWQSLVDRAHDAGCEALVLTTNSQIFGQREWYARTRMNQTMPSVPTVLNAAAHPRWIATTLNRGMPDFANVIDYIPKDKRGFFQSAFWIRSQMPKTLSWDHVARIRDRWKRPFFLKGLLHPHDIRRAMESGVDGVILGSHGGRQGDWTVSALDMLPTAREIVGDSMALYMSGGIRRGTDILKAVALGADAVLAGRAPLYGLCAAGADGVAKALDLLRAEMMNELGQMGAKSMDSLNPDILVRARDLPLQLPKSAVGGQG</sequence>
<evidence type="ECO:0000313" key="6">
    <source>
        <dbReference type="EMBL" id="MBW4329775.1"/>
    </source>
</evidence>
<dbReference type="InterPro" id="IPR037396">
    <property type="entry name" value="FMN_HAD"/>
</dbReference>
<feature type="domain" description="FMN hydroxy acid dehydrogenase" evidence="5">
    <location>
        <begin position="51"/>
        <end position="433"/>
    </location>
</feature>
<dbReference type="InterPro" id="IPR012133">
    <property type="entry name" value="Alpha-hydoxy_acid_DH_FMN"/>
</dbReference>
<dbReference type="CDD" id="cd02809">
    <property type="entry name" value="alpha_hydroxyacid_oxid_FMN"/>
    <property type="match status" value="1"/>
</dbReference>
<reference evidence="6 7" key="1">
    <citation type="submission" date="2021-07" db="EMBL/GenBank/DDBJ databases">
        <title>Stakelama flava sp. nov., a novel endophytic bacterium isolated from branch of Kandelia candel.</title>
        <authorList>
            <person name="Tuo L."/>
        </authorList>
    </citation>
    <scope>NUCLEOTIDE SEQUENCE [LARGE SCALE GENOMIC DNA]</scope>
    <source>
        <strain evidence="6 7">CBK3Z-3</strain>
    </source>
</reference>
<comment type="cofactor">
    <cofactor evidence="1">
        <name>FMN</name>
        <dbReference type="ChEBI" id="CHEBI:58210"/>
    </cofactor>
</comment>
<keyword evidence="4" id="KW-0560">Oxidoreductase</keyword>
<gene>
    <name evidence="6" type="ORF">KY084_02655</name>
</gene>
<dbReference type="InterPro" id="IPR000262">
    <property type="entry name" value="FMN-dep_DH"/>
</dbReference>
<name>A0ABS6XK15_9SPHN</name>
<organism evidence="6 7">
    <name type="scientific">Stakelama flava</name>
    <dbReference type="NCBI Taxonomy" id="2860338"/>
    <lineage>
        <taxon>Bacteria</taxon>
        <taxon>Pseudomonadati</taxon>
        <taxon>Pseudomonadota</taxon>
        <taxon>Alphaproteobacteria</taxon>
        <taxon>Sphingomonadales</taxon>
        <taxon>Sphingomonadaceae</taxon>
        <taxon>Stakelama</taxon>
    </lineage>
</organism>
<evidence type="ECO:0000256" key="3">
    <source>
        <dbReference type="ARBA" id="ARBA00022643"/>
    </source>
</evidence>
<proteinExistence type="predicted"/>
<dbReference type="PIRSF" id="PIRSF000138">
    <property type="entry name" value="Al-hdrx_acd_dh"/>
    <property type="match status" value="1"/>
</dbReference>
<evidence type="ECO:0000313" key="7">
    <source>
        <dbReference type="Proteomes" id="UP001197214"/>
    </source>
</evidence>
<evidence type="ECO:0000256" key="2">
    <source>
        <dbReference type="ARBA" id="ARBA00022630"/>
    </source>
</evidence>
<evidence type="ECO:0000259" key="5">
    <source>
        <dbReference type="PROSITE" id="PS51349"/>
    </source>
</evidence>
<evidence type="ECO:0000256" key="4">
    <source>
        <dbReference type="ARBA" id="ARBA00023002"/>
    </source>
</evidence>
<evidence type="ECO:0000256" key="1">
    <source>
        <dbReference type="ARBA" id="ARBA00001917"/>
    </source>
</evidence>
<accession>A0ABS6XK15</accession>